<dbReference type="Pfam" id="PF02518">
    <property type="entry name" value="HATPase_c"/>
    <property type="match status" value="1"/>
</dbReference>
<dbReference type="InterPro" id="IPR036097">
    <property type="entry name" value="HisK_dim/P_sf"/>
</dbReference>
<dbReference type="Gene3D" id="3.30.450.20">
    <property type="entry name" value="PAS domain"/>
    <property type="match status" value="1"/>
</dbReference>
<dbReference type="SUPFAM" id="SSF47384">
    <property type="entry name" value="Homodimeric domain of signal transducing histidine kinase"/>
    <property type="match status" value="1"/>
</dbReference>
<dbReference type="InterPro" id="IPR004358">
    <property type="entry name" value="Sig_transdc_His_kin-like_C"/>
</dbReference>
<dbReference type="InterPro" id="IPR003594">
    <property type="entry name" value="HATPase_dom"/>
</dbReference>
<keyword evidence="6" id="KW-0472">Membrane</keyword>
<dbReference type="GO" id="GO:0000155">
    <property type="term" value="F:phosphorelay sensor kinase activity"/>
    <property type="evidence" value="ECO:0007669"/>
    <property type="project" value="InterPro"/>
</dbReference>
<feature type="transmembrane region" description="Helical" evidence="6">
    <location>
        <begin position="334"/>
        <end position="353"/>
    </location>
</feature>
<dbReference type="PROSITE" id="PS50112">
    <property type="entry name" value="PAS"/>
    <property type="match status" value="1"/>
</dbReference>
<keyword evidence="4" id="KW-0808">Transferase</keyword>
<proteinExistence type="predicted"/>
<dbReference type="PROSITE" id="PS50113">
    <property type="entry name" value="PAC"/>
    <property type="match status" value="1"/>
</dbReference>
<dbReference type="PANTHER" id="PTHR43304">
    <property type="entry name" value="PHYTOCHROME-LIKE PROTEIN CPH1"/>
    <property type="match status" value="1"/>
</dbReference>
<dbReference type="InterPro" id="IPR015168">
    <property type="entry name" value="SsuA/THI5"/>
</dbReference>
<dbReference type="PANTHER" id="PTHR43304:SF1">
    <property type="entry name" value="PAC DOMAIN-CONTAINING PROTEIN"/>
    <property type="match status" value="1"/>
</dbReference>
<dbReference type="EC" id="2.7.13.3" evidence="2"/>
<feature type="domain" description="Histidine kinase" evidence="8">
    <location>
        <begin position="530"/>
        <end position="743"/>
    </location>
</feature>
<dbReference type="RefSeq" id="WP_353550526.1">
    <property type="nucleotide sequence ID" value="NZ_AP029612.1"/>
</dbReference>
<evidence type="ECO:0000256" key="5">
    <source>
        <dbReference type="ARBA" id="ARBA00022777"/>
    </source>
</evidence>
<dbReference type="Gene3D" id="1.10.287.130">
    <property type="match status" value="1"/>
</dbReference>
<keyword evidence="7" id="KW-0732">Signal</keyword>
<dbReference type="Gene3D" id="3.30.565.10">
    <property type="entry name" value="Histidine kinase-like ATPase, C-terminal domain"/>
    <property type="match status" value="1"/>
</dbReference>
<dbReference type="InterPro" id="IPR000014">
    <property type="entry name" value="PAS"/>
</dbReference>
<protein>
    <recommendedName>
        <fullName evidence="2">histidine kinase</fullName>
        <ecNumber evidence="2">2.7.13.3</ecNumber>
    </recommendedName>
</protein>
<dbReference type="EMBL" id="AP029612">
    <property type="protein sequence ID" value="BFG70240.1"/>
    <property type="molecule type" value="Genomic_DNA"/>
</dbReference>
<dbReference type="Pfam" id="PF09084">
    <property type="entry name" value="NMT1"/>
    <property type="match status" value="1"/>
</dbReference>
<evidence type="ECO:0000256" key="4">
    <source>
        <dbReference type="ARBA" id="ARBA00022679"/>
    </source>
</evidence>
<dbReference type="AlphaFoldDB" id="A0AAT9GI88"/>
<reference evidence="11" key="1">
    <citation type="submission" date="2024-02" db="EMBL/GenBank/DDBJ databases">
        <title>Sediminibacterium planktonica sp. nov. and Sediminibacterium longus sp. nov., isolated from surface lake and river water.</title>
        <authorList>
            <person name="Watanabe K."/>
            <person name="Takemine S."/>
            <person name="Ishii Y."/>
            <person name="Ogata Y."/>
            <person name="Shindo C."/>
            <person name="Suda W."/>
        </authorList>
    </citation>
    <scope>NUCLEOTIDE SEQUENCE</scope>
    <source>
        <strain evidence="11">KACHI17</strain>
    </source>
</reference>
<evidence type="ECO:0000259" key="9">
    <source>
        <dbReference type="PROSITE" id="PS50112"/>
    </source>
</evidence>
<dbReference type="InterPro" id="IPR013655">
    <property type="entry name" value="PAS_fold_3"/>
</dbReference>
<dbReference type="CDD" id="cd00130">
    <property type="entry name" value="PAS"/>
    <property type="match status" value="1"/>
</dbReference>
<dbReference type="InterPro" id="IPR003661">
    <property type="entry name" value="HisK_dim/P_dom"/>
</dbReference>
<dbReference type="SMART" id="SM00091">
    <property type="entry name" value="PAS"/>
    <property type="match status" value="1"/>
</dbReference>
<dbReference type="SMART" id="SM00387">
    <property type="entry name" value="HATPase_c"/>
    <property type="match status" value="1"/>
</dbReference>
<dbReference type="InterPro" id="IPR035965">
    <property type="entry name" value="PAS-like_dom_sf"/>
</dbReference>
<evidence type="ECO:0000256" key="7">
    <source>
        <dbReference type="SAM" id="SignalP"/>
    </source>
</evidence>
<sequence length="747" mass="85531">MFEGRLYNHKCLIGFLLVLISASPLFAADDTVRVQLKWWHQFQFAGYYAAEKKGFYKEQGLNVKLISGDPSHAPVPQVLNNKADFGITGSDLVVEYTNGKPLVALGAIFQHSPYTILSLKEKDIHVPSDLIGKRLMASPDQGWTELKAVFLREGIATDSLKLLSHSWKNTDLIENKADAITAYTTVEVNQLRKLGVEPSYILPINYGIDFYGDVLFTKKNLAESEPLLVKKFTEASFKGWEYAMSHTGEIADYILTLPGVKERGVTKDDLLVEAEAMRKLILPDLVEIGHMNDGRWRHIIEVHRQLGLIKEVPDLTGFLYDGTQKVSSKFFRNAVYISIIVLSLLLISVLYGFSLRKAVKKRTQQLEAEIAERAHAQQLLRMSEQRLEMATVAAGLGIWDWNIKNDDVYFNDQWKLMLGYQPNELANRFSTFEQLLHPNEKSGLMKLLNDHLEGKSEVYQAMIRMRTKDRRWKWILTMSKASMRDEAGKPIRLSGIHLDVDDIKQKEIELRQLSQELMHSNRELQQFAYITSHNLRAPVANLISLLSLFDKEHLSERNHVFLEKMEMSVERLHSTLNDLNEILSSRANMTEKDEVLYFDQELKKVVELISEEIRLKEAVIHVDFSKAPAILFSRKVLHSILLNLLTNAIKYRKPDVPPEITVSTEEDGEYVILYVKDNGMGIDLEKYGNKIFGLYQRFHDNKDGKGLGLYIIKNQIEALEGKIAVESIVNKGSMFHVFLKKKKLSYE</sequence>
<evidence type="ECO:0000256" key="6">
    <source>
        <dbReference type="SAM" id="Phobius"/>
    </source>
</evidence>
<feature type="domain" description="PAC" evidence="10">
    <location>
        <begin position="459"/>
        <end position="512"/>
    </location>
</feature>
<dbReference type="InterPro" id="IPR052162">
    <property type="entry name" value="Sensor_kinase/Photoreceptor"/>
</dbReference>
<accession>A0AAT9GI88</accession>
<dbReference type="NCBIfam" id="TIGR00229">
    <property type="entry name" value="sensory_box"/>
    <property type="match status" value="1"/>
</dbReference>
<dbReference type="InterPro" id="IPR000700">
    <property type="entry name" value="PAS-assoc_C"/>
</dbReference>
<keyword evidence="5" id="KW-0418">Kinase</keyword>
<dbReference type="InterPro" id="IPR005467">
    <property type="entry name" value="His_kinase_dom"/>
</dbReference>
<dbReference type="CDD" id="cd00082">
    <property type="entry name" value="HisKA"/>
    <property type="match status" value="1"/>
</dbReference>
<feature type="signal peptide" evidence="7">
    <location>
        <begin position="1"/>
        <end position="27"/>
    </location>
</feature>
<keyword evidence="6" id="KW-0812">Transmembrane</keyword>
<dbReference type="SUPFAM" id="SSF55785">
    <property type="entry name" value="PYP-like sensor domain (PAS domain)"/>
    <property type="match status" value="1"/>
</dbReference>
<dbReference type="PRINTS" id="PR00344">
    <property type="entry name" value="BCTRLSENSOR"/>
</dbReference>
<evidence type="ECO:0000313" key="11">
    <source>
        <dbReference type="EMBL" id="BFG70240.1"/>
    </source>
</evidence>
<evidence type="ECO:0000259" key="10">
    <source>
        <dbReference type="PROSITE" id="PS50113"/>
    </source>
</evidence>
<keyword evidence="6" id="KW-1133">Transmembrane helix</keyword>
<organism evidence="11">
    <name type="scientific">Sediminibacterium sp. KACHI17</name>
    <dbReference type="NCBI Taxonomy" id="1751071"/>
    <lineage>
        <taxon>Bacteria</taxon>
        <taxon>Pseudomonadati</taxon>
        <taxon>Bacteroidota</taxon>
        <taxon>Chitinophagia</taxon>
        <taxon>Chitinophagales</taxon>
        <taxon>Chitinophagaceae</taxon>
        <taxon>Sediminibacterium</taxon>
    </lineage>
</organism>
<evidence type="ECO:0000256" key="2">
    <source>
        <dbReference type="ARBA" id="ARBA00012438"/>
    </source>
</evidence>
<dbReference type="PROSITE" id="PS50109">
    <property type="entry name" value="HIS_KIN"/>
    <property type="match status" value="1"/>
</dbReference>
<comment type="catalytic activity">
    <reaction evidence="1">
        <text>ATP + protein L-histidine = ADP + protein N-phospho-L-histidine.</text>
        <dbReference type="EC" id="2.7.13.3"/>
    </reaction>
</comment>
<keyword evidence="3" id="KW-0597">Phosphoprotein</keyword>
<dbReference type="InterPro" id="IPR036890">
    <property type="entry name" value="HATPase_C_sf"/>
</dbReference>
<dbReference type="Gene3D" id="3.40.190.10">
    <property type="entry name" value="Periplasmic binding protein-like II"/>
    <property type="match status" value="2"/>
</dbReference>
<feature type="domain" description="PAS" evidence="9">
    <location>
        <begin position="383"/>
        <end position="455"/>
    </location>
</feature>
<evidence type="ECO:0000256" key="1">
    <source>
        <dbReference type="ARBA" id="ARBA00000085"/>
    </source>
</evidence>
<evidence type="ECO:0000256" key="3">
    <source>
        <dbReference type="ARBA" id="ARBA00022553"/>
    </source>
</evidence>
<feature type="chain" id="PRO_5043534998" description="histidine kinase" evidence="7">
    <location>
        <begin position="28"/>
        <end position="747"/>
    </location>
</feature>
<gene>
    <name evidence="11" type="ORF">KACHI17_11210</name>
</gene>
<name>A0AAT9GI88_9BACT</name>
<evidence type="ECO:0000259" key="8">
    <source>
        <dbReference type="PROSITE" id="PS50109"/>
    </source>
</evidence>
<dbReference type="SUPFAM" id="SSF53850">
    <property type="entry name" value="Periplasmic binding protein-like II"/>
    <property type="match status" value="1"/>
</dbReference>
<dbReference type="SUPFAM" id="SSF55874">
    <property type="entry name" value="ATPase domain of HSP90 chaperone/DNA topoisomerase II/histidine kinase"/>
    <property type="match status" value="1"/>
</dbReference>
<dbReference type="Pfam" id="PF08447">
    <property type="entry name" value="PAS_3"/>
    <property type="match status" value="1"/>
</dbReference>